<dbReference type="InterPro" id="IPR050723">
    <property type="entry name" value="CFA/CMAS"/>
</dbReference>
<keyword evidence="1 4" id="KW-0489">Methyltransferase</keyword>
<dbReference type="RefSeq" id="WP_215998653.1">
    <property type="nucleotide sequence ID" value="NZ_JAUFQI010000001.1"/>
</dbReference>
<dbReference type="CDD" id="cd02440">
    <property type="entry name" value="AdoMet_MTases"/>
    <property type="match status" value="1"/>
</dbReference>
<keyword evidence="2 4" id="KW-0808">Transferase</keyword>
<dbReference type="EMBL" id="JBHRYN010000020">
    <property type="protein sequence ID" value="MFC3702756.1"/>
    <property type="molecule type" value="Genomic_DNA"/>
</dbReference>
<dbReference type="Proteomes" id="UP001595710">
    <property type="component" value="Unassembled WGS sequence"/>
</dbReference>
<evidence type="ECO:0000313" key="5">
    <source>
        <dbReference type="Proteomes" id="UP001595710"/>
    </source>
</evidence>
<accession>A0ABV7WUC3</accession>
<organism evidence="4 5">
    <name type="scientific">Reinekea marina</name>
    <dbReference type="NCBI Taxonomy" id="1310421"/>
    <lineage>
        <taxon>Bacteria</taxon>
        <taxon>Pseudomonadati</taxon>
        <taxon>Pseudomonadota</taxon>
        <taxon>Gammaproteobacteria</taxon>
        <taxon>Oceanospirillales</taxon>
        <taxon>Saccharospirillaceae</taxon>
        <taxon>Reinekea</taxon>
    </lineage>
</organism>
<keyword evidence="5" id="KW-1185">Reference proteome</keyword>
<comment type="caution">
    <text evidence="4">The sequence shown here is derived from an EMBL/GenBank/DDBJ whole genome shotgun (WGS) entry which is preliminary data.</text>
</comment>
<sequence>MTVAQLSEQESLGLAFKLCKKLLSKLSFGSLELNYLDHQFVFGNPQDSGPHAKVTVHDKQVFARFLTGGTVAAGESYMDGQWDSENLTTLTQLFSANIVKAKGRSSWYEKPMQLALRLANTLRQNSISGSKKNIKAHYDLGNDLFEAFLDPSMMYSSAIYPNEDATLAEAQQYKLKRICEKLDLKPTDHLLEIGTGWGAMAIYAAQHYGCKVTTTTLSDEQYSLTQERIKSLNLESQITLLKTDYRELTGQFDKLVSIEMIEAVGHSYMPGYFKQIDHLLNDKGIALLQCITIADQRYKQYRNSVDFIRKYIFPGGHLPSVSMIHNLIAEQTSMIATHFEDISMHYARTLRDWDEAFVKNYPFLPSDRYDERFYRMWRYYLTYCEGGFKEQAIGTHQIVFTKPQFHKNWLVEK</sequence>
<proteinExistence type="predicted"/>
<evidence type="ECO:0000256" key="3">
    <source>
        <dbReference type="ARBA" id="ARBA00022691"/>
    </source>
</evidence>
<dbReference type="InterPro" id="IPR003333">
    <property type="entry name" value="CMAS"/>
</dbReference>
<dbReference type="GO" id="GO:0008168">
    <property type="term" value="F:methyltransferase activity"/>
    <property type="evidence" value="ECO:0007669"/>
    <property type="project" value="UniProtKB-KW"/>
</dbReference>
<protein>
    <submittedName>
        <fullName evidence="4">Class I SAM-dependent methyltransferase</fullName>
        <ecNumber evidence="4">2.1.1.-</ecNumber>
    </submittedName>
</protein>
<dbReference type="PANTHER" id="PTHR43667">
    <property type="entry name" value="CYCLOPROPANE-FATTY-ACYL-PHOSPHOLIPID SYNTHASE"/>
    <property type="match status" value="1"/>
</dbReference>
<dbReference type="PIRSF" id="PIRSF003085">
    <property type="entry name" value="CMAS"/>
    <property type="match status" value="1"/>
</dbReference>
<dbReference type="Pfam" id="PF02353">
    <property type="entry name" value="CMAS"/>
    <property type="match status" value="1"/>
</dbReference>
<reference evidence="5" key="1">
    <citation type="journal article" date="2019" name="Int. J. Syst. Evol. Microbiol.">
        <title>The Global Catalogue of Microorganisms (GCM) 10K type strain sequencing project: providing services to taxonomists for standard genome sequencing and annotation.</title>
        <authorList>
            <consortium name="The Broad Institute Genomics Platform"/>
            <consortium name="The Broad Institute Genome Sequencing Center for Infectious Disease"/>
            <person name="Wu L."/>
            <person name="Ma J."/>
        </authorList>
    </citation>
    <scope>NUCLEOTIDE SEQUENCE [LARGE SCALE GENOMIC DNA]</scope>
    <source>
        <strain evidence="5">CECT 8288</strain>
    </source>
</reference>
<evidence type="ECO:0000313" key="4">
    <source>
        <dbReference type="EMBL" id="MFC3702756.1"/>
    </source>
</evidence>
<keyword evidence="3" id="KW-0949">S-adenosyl-L-methionine</keyword>
<gene>
    <name evidence="4" type="ORF">ACFOND_14030</name>
</gene>
<name>A0ABV7WUC3_9GAMM</name>
<evidence type="ECO:0000256" key="2">
    <source>
        <dbReference type="ARBA" id="ARBA00022679"/>
    </source>
</evidence>
<evidence type="ECO:0000256" key="1">
    <source>
        <dbReference type="ARBA" id="ARBA00022603"/>
    </source>
</evidence>
<dbReference type="GO" id="GO:0032259">
    <property type="term" value="P:methylation"/>
    <property type="evidence" value="ECO:0007669"/>
    <property type="project" value="UniProtKB-KW"/>
</dbReference>
<dbReference type="PANTHER" id="PTHR43667:SF2">
    <property type="entry name" value="FATTY ACID C-METHYL TRANSFERASE"/>
    <property type="match status" value="1"/>
</dbReference>
<dbReference type="EC" id="2.1.1.-" evidence="4"/>